<dbReference type="STRING" id="1288385.ERS137968_04083"/>
<dbReference type="RefSeq" id="WP_012606425.1">
    <property type="nucleotide sequence ID" value="NZ_CAWMMU010000029.1"/>
</dbReference>
<evidence type="ECO:0000259" key="3">
    <source>
        <dbReference type="Pfam" id="PF08805"/>
    </source>
</evidence>
<name>A0A0T9QW12_9GAMM</name>
<reference evidence="7" key="3">
    <citation type="submission" date="2015-03" db="EMBL/GenBank/DDBJ databases">
        <authorList>
            <consortium name="Pathogen Informatics"/>
        </authorList>
    </citation>
    <scope>NUCLEOTIDE SEQUENCE [LARGE SCALE GENOMIC DNA]</scope>
    <source>
        <strain evidence="7">A125KOH2</strain>
    </source>
</reference>
<feature type="domain" description="Type 4 secretion system PilS N-terminal" evidence="3">
    <location>
        <begin position="46"/>
        <end position="192"/>
    </location>
</feature>
<reference evidence="4" key="2">
    <citation type="submission" date="2015-03" db="EMBL/GenBank/DDBJ databases">
        <authorList>
            <person name="Murphy D."/>
        </authorList>
    </citation>
    <scope>NUCLEOTIDE SEQUENCE [LARGE SCALE GENOMIC DNA]</scope>
    <source>
        <strain evidence="4">A125KOH2</strain>
    </source>
</reference>
<dbReference type="GO" id="GO:0016020">
    <property type="term" value="C:membrane"/>
    <property type="evidence" value="ECO:0007669"/>
    <property type="project" value="UniProtKB-SubCell"/>
</dbReference>
<feature type="transmembrane region" description="Helical" evidence="2">
    <location>
        <begin position="15"/>
        <end position="35"/>
    </location>
</feature>
<gene>
    <name evidence="4" type="ORF">ERS008529_03675</name>
    <name evidence="5" type="ORF">ERS137968_04083</name>
</gene>
<dbReference type="OrthoDB" id="6045457at2"/>
<sequence>MKNVASRTRHVHRGVLSIEMVIILAVIVIMVIYIFSNSGGLFRKNDTTMELGNAQEIMTQTRTLLKTQGLYDFSNAASMTGTLVLFGGVPNSMTLIGDKSSGTATVINTWGGAVTVQAEASSGGSNTGFSLTYESVPQESCVTIATKMSQTTVVSETTINGSATVGAVSAANAGSQCQADNGSNGTNTLKFKSMT</sequence>
<evidence type="ECO:0000313" key="7">
    <source>
        <dbReference type="Proteomes" id="UP000045840"/>
    </source>
</evidence>
<dbReference type="Pfam" id="PF08805">
    <property type="entry name" value="PilS"/>
    <property type="match status" value="1"/>
</dbReference>
<keyword evidence="2" id="KW-0812">Transmembrane</keyword>
<dbReference type="InterPro" id="IPR014911">
    <property type="entry name" value="PilS_N"/>
</dbReference>
<dbReference type="EMBL" id="CWJL01000029">
    <property type="protein sequence ID" value="CRY68951.1"/>
    <property type="molecule type" value="Genomic_DNA"/>
</dbReference>
<dbReference type="SUPFAM" id="SSF54523">
    <property type="entry name" value="Pili subunits"/>
    <property type="match status" value="1"/>
</dbReference>
<keyword evidence="2" id="KW-1133">Transmembrane helix</keyword>
<reference evidence="5 6" key="1">
    <citation type="submission" date="2015-03" db="EMBL/GenBank/DDBJ databases">
        <authorList>
            <consortium name="Pathogen Informatics"/>
            <person name="Murphy D."/>
        </authorList>
    </citation>
    <scope>NUCLEOTIDE SEQUENCE [LARGE SCALE GENOMIC DNA]</scope>
    <source>
        <strain evidence="6">type strain: CIP110230</strain>
        <strain evidence="5">Type strain: CIP110230</strain>
    </source>
</reference>
<dbReference type="Gene3D" id="3.30.1690.10">
    <property type="entry name" value="TcpA-like pilin"/>
    <property type="match status" value="1"/>
</dbReference>
<evidence type="ECO:0000313" key="6">
    <source>
        <dbReference type="Proteomes" id="UP000044625"/>
    </source>
</evidence>
<evidence type="ECO:0000313" key="4">
    <source>
        <dbReference type="EMBL" id="CNI31639.1"/>
    </source>
</evidence>
<evidence type="ECO:0000256" key="2">
    <source>
        <dbReference type="SAM" id="Phobius"/>
    </source>
</evidence>
<dbReference type="InterPro" id="IPR045584">
    <property type="entry name" value="Pilin-like"/>
</dbReference>
<evidence type="ECO:0000256" key="1">
    <source>
        <dbReference type="ARBA" id="ARBA00004370"/>
    </source>
</evidence>
<keyword evidence="6" id="KW-1185">Reference proteome</keyword>
<dbReference type="AlphaFoldDB" id="A0A0T9QW12"/>
<accession>A0A0T9QW12</accession>
<comment type="subcellular location">
    <subcellularLocation>
        <location evidence="1">Membrane</location>
    </subcellularLocation>
</comment>
<dbReference type="Proteomes" id="UP000045840">
    <property type="component" value="Unassembled WGS sequence"/>
</dbReference>
<keyword evidence="2" id="KW-0472">Membrane</keyword>
<dbReference type="EMBL" id="CQAZ01000040">
    <property type="protein sequence ID" value="CNI31639.1"/>
    <property type="molecule type" value="Genomic_DNA"/>
</dbReference>
<protein>
    <submittedName>
        <fullName evidence="4 5">Type IV prepilin</fullName>
    </submittedName>
</protein>
<organism evidence="4 7">
    <name type="scientific">Yersinia pekkanenii</name>
    <dbReference type="NCBI Taxonomy" id="1288385"/>
    <lineage>
        <taxon>Bacteria</taxon>
        <taxon>Pseudomonadati</taxon>
        <taxon>Pseudomonadota</taxon>
        <taxon>Gammaproteobacteria</taxon>
        <taxon>Enterobacterales</taxon>
        <taxon>Yersiniaceae</taxon>
        <taxon>Yersinia</taxon>
    </lineage>
</organism>
<evidence type="ECO:0000313" key="5">
    <source>
        <dbReference type="EMBL" id="CRY68951.1"/>
    </source>
</evidence>
<dbReference type="Proteomes" id="UP000044625">
    <property type="component" value="Unassembled WGS sequence"/>
</dbReference>
<proteinExistence type="predicted"/>